<gene>
    <name evidence="1" type="ORF">CCACVL1_10786</name>
</gene>
<sequence length="86" mass="9547">HQKGASHFSSCSILVPPCSKTIANPDPFSSRDKNWKCGIAGPLEIIFGDDCFFWIQTPLLYDSPFKGLPTYDADKMCPRSLDVIPL</sequence>
<comment type="caution">
    <text evidence="1">The sequence shown here is derived from an EMBL/GenBank/DDBJ whole genome shotgun (WGS) entry which is preliminary data.</text>
</comment>
<dbReference type="AlphaFoldDB" id="A0A1R3IPP6"/>
<feature type="non-terminal residue" evidence="1">
    <location>
        <position position="1"/>
    </location>
</feature>
<dbReference type="EMBL" id="AWWV01009719">
    <property type="protein sequence ID" value="OMO84544.1"/>
    <property type="molecule type" value="Genomic_DNA"/>
</dbReference>
<organism evidence="1 2">
    <name type="scientific">Corchorus capsularis</name>
    <name type="common">Jute</name>
    <dbReference type="NCBI Taxonomy" id="210143"/>
    <lineage>
        <taxon>Eukaryota</taxon>
        <taxon>Viridiplantae</taxon>
        <taxon>Streptophyta</taxon>
        <taxon>Embryophyta</taxon>
        <taxon>Tracheophyta</taxon>
        <taxon>Spermatophyta</taxon>
        <taxon>Magnoliopsida</taxon>
        <taxon>eudicotyledons</taxon>
        <taxon>Gunneridae</taxon>
        <taxon>Pentapetalae</taxon>
        <taxon>rosids</taxon>
        <taxon>malvids</taxon>
        <taxon>Malvales</taxon>
        <taxon>Malvaceae</taxon>
        <taxon>Grewioideae</taxon>
        <taxon>Apeibeae</taxon>
        <taxon>Corchorus</taxon>
    </lineage>
</organism>
<protein>
    <submittedName>
        <fullName evidence="1">Uncharacterized protein</fullName>
    </submittedName>
</protein>
<dbReference type="Proteomes" id="UP000188268">
    <property type="component" value="Unassembled WGS sequence"/>
</dbReference>
<name>A0A1R3IPP6_COCAP</name>
<accession>A0A1R3IPP6</accession>
<evidence type="ECO:0000313" key="1">
    <source>
        <dbReference type="EMBL" id="OMO84544.1"/>
    </source>
</evidence>
<proteinExistence type="predicted"/>
<keyword evidence="2" id="KW-1185">Reference proteome</keyword>
<reference evidence="1 2" key="1">
    <citation type="submission" date="2013-09" db="EMBL/GenBank/DDBJ databases">
        <title>Corchorus capsularis genome sequencing.</title>
        <authorList>
            <person name="Alam M."/>
            <person name="Haque M.S."/>
            <person name="Islam M.S."/>
            <person name="Emdad E.M."/>
            <person name="Islam M.M."/>
            <person name="Ahmed B."/>
            <person name="Halim A."/>
            <person name="Hossen Q.M.M."/>
            <person name="Hossain M.Z."/>
            <person name="Ahmed R."/>
            <person name="Khan M.M."/>
            <person name="Islam R."/>
            <person name="Rashid M.M."/>
            <person name="Khan S.A."/>
            <person name="Rahman M.S."/>
            <person name="Alam M."/>
        </authorList>
    </citation>
    <scope>NUCLEOTIDE SEQUENCE [LARGE SCALE GENOMIC DNA]</scope>
    <source>
        <strain evidence="2">cv. CVL-1</strain>
        <tissue evidence="1">Whole seedling</tissue>
    </source>
</reference>
<evidence type="ECO:0000313" key="2">
    <source>
        <dbReference type="Proteomes" id="UP000188268"/>
    </source>
</evidence>
<dbReference type="Gramene" id="OMO84544">
    <property type="protein sequence ID" value="OMO84544"/>
    <property type="gene ID" value="CCACVL1_10786"/>
</dbReference>